<dbReference type="RefSeq" id="WP_126416438.1">
    <property type="nucleotide sequence ID" value="NZ_LR134476.1"/>
</dbReference>
<proteinExistence type="predicted"/>
<sequence>MTGFQSDNTTGSAWVSPRPGLSLPQRRRPVESAFLAGDYAKADKRRSRKMKRAQKRHEKNQPKSWTPAPESASSRPAQDSASVARIIEPVAQAIQPAIRFEPSTQRPGPNQPVPPRPPAQETPHRPASAQAFPDPQTHSAPQAQSAPRAYSAPRAHMAQPPRTATPAPQRMSPPPGTTQVGRLVGVTVHSDDSTVGKMKRSANNFFNDRLRVVEDDETIPNSSGYTLDGVELTKEEYDAWQGGDPEMNKRLVVIGARSAPPAHNAVPASAPAAPPRPAQPNDDEDEGSSFGSKIFIALISIPILLTVLDRIL</sequence>
<dbReference type="AlphaFoldDB" id="A0A448PEE5"/>
<feature type="compositionally biased region" description="Low complexity" evidence="1">
    <location>
        <begin position="260"/>
        <end position="271"/>
    </location>
</feature>
<evidence type="ECO:0000313" key="2">
    <source>
        <dbReference type="EMBL" id="VEI13313.1"/>
    </source>
</evidence>
<evidence type="ECO:0000256" key="1">
    <source>
        <dbReference type="SAM" id="MobiDB-lite"/>
    </source>
</evidence>
<keyword evidence="3" id="KW-1185">Reference proteome</keyword>
<feature type="compositionally biased region" description="Polar residues" evidence="1">
    <location>
        <begin position="1"/>
        <end position="13"/>
    </location>
</feature>
<organism evidence="2 3">
    <name type="scientific">Trueperella bialowiezensis</name>
    <dbReference type="NCBI Taxonomy" id="312285"/>
    <lineage>
        <taxon>Bacteria</taxon>
        <taxon>Bacillati</taxon>
        <taxon>Actinomycetota</taxon>
        <taxon>Actinomycetes</taxon>
        <taxon>Actinomycetales</taxon>
        <taxon>Actinomycetaceae</taxon>
        <taxon>Trueperella</taxon>
    </lineage>
</organism>
<protein>
    <submittedName>
        <fullName evidence="2">Uncharacterized protein</fullName>
    </submittedName>
</protein>
<accession>A0A448PEE5</accession>
<feature type="region of interest" description="Disordered" evidence="1">
    <location>
        <begin position="1"/>
        <end position="182"/>
    </location>
</feature>
<dbReference type="Proteomes" id="UP000269542">
    <property type="component" value="Chromosome"/>
</dbReference>
<feature type="compositionally biased region" description="Low complexity" evidence="1">
    <location>
        <begin position="157"/>
        <end position="170"/>
    </location>
</feature>
<feature type="compositionally biased region" description="Pro residues" evidence="1">
    <location>
        <begin position="109"/>
        <end position="120"/>
    </location>
</feature>
<gene>
    <name evidence="2" type="ORF">NCTC13354_01025</name>
</gene>
<feature type="region of interest" description="Disordered" evidence="1">
    <location>
        <begin position="260"/>
        <end position="288"/>
    </location>
</feature>
<dbReference type="OrthoDB" id="9983638at2"/>
<name>A0A448PEE5_9ACTO</name>
<feature type="compositionally biased region" description="Basic residues" evidence="1">
    <location>
        <begin position="43"/>
        <end position="58"/>
    </location>
</feature>
<feature type="compositionally biased region" description="Polar residues" evidence="1">
    <location>
        <begin position="71"/>
        <end position="81"/>
    </location>
</feature>
<feature type="compositionally biased region" description="Polar residues" evidence="1">
    <location>
        <begin position="136"/>
        <end position="145"/>
    </location>
</feature>
<reference evidence="2 3" key="1">
    <citation type="submission" date="2018-12" db="EMBL/GenBank/DDBJ databases">
        <authorList>
            <consortium name="Pathogen Informatics"/>
        </authorList>
    </citation>
    <scope>NUCLEOTIDE SEQUENCE [LARGE SCALE GENOMIC DNA]</scope>
    <source>
        <strain evidence="2 3">NCTC13354</strain>
    </source>
</reference>
<dbReference type="KEGG" id="tbw:NCTC13354_01025"/>
<dbReference type="EMBL" id="LR134476">
    <property type="protein sequence ID" value="VEI13313.1"/>
    <property type="molecule type" value="Genomic_DNA"/>
</dbReference>
<evidence type="ECO:0000313" key="3">
    <source>
        <dbReference type="Proteomes" id="UP000269542"/>
    </source>
</evidence>